<dbReference type="SUPFAM" id="SSF52743">
    <property type="entry name" value="Subtilisin-like"/>
    <property type="match status" value="1"/>
</dbReference>
<proteinExistence type="predicted"/>
<dbReference type="STRING" id="1884261.A0A5C3Q330"/>
<accession>A0A5C3Q330</accession>
<dbReference type="AlphaFoldDB" id="A0A5C3Q330"/>
<dbReference type="GO" id="GO:0006508">
    <property type="term" value="P:proteolysis"/>
    <property type="evidence" value="ECO:0007669"/>
    <property type="project" value="InterPro"/>
</dbReference>
<dbReference type="InterPro" id="IPR036852">
    <property type="entry name" value="Peptidase_S8/S53_dom_sf"/>
</dbReference>
<dbReference type="PANTHER" id="PTHR14218:SF15">
    <property type="entry name" value="TRIPEPTIDYL-PEPTIDASE 1"/>
    <property type="match status" value="1"/>
</dbReference>
<evidence type="ECO:0000313" key="2">
    <source>
        <dbReference type="Proteomes" id="UP000305067"/>
    </source>
</evidence>
<dbReference type="GO" id="GO:0008240">
    <property type="term" value="F:tripeptidyl-peptidase activity"/>
    <property type="evidence" value="ECO:0007669"/>
    <property type="project" value="TreeGrafter"/>
</dbReference>
<evidence type="ECO:0000313" key="1">
    <source>
        <dbReference type="EMBL" id="TFK95567.1"/>
    </source>
</evidence>
<dbReference type="OrthoDB" id="2624269at2759"/>
<sequence>MYEHHGEHSHHRTPQVLHTTKAEFEKFAQRVASNPQSTPMALQVGDDFNPPITTIAAPYMNPDRVRRDKSEVLKRVGFPRHGVVFFDLIASFDVDYPNFLLPNCRWGVITIACFQTTFMRERLSEVLRVDDQVYGLVSDAAHKIFKDRSKLLITTSSYPPVIKQWLPVLYSFVNGSTIEHFRHHFLVLFQTLTWQQHKEGLQVTDQDFAMIFSGQWTTSTGGFQHVKSGLARNLPEGHLGRYSISNGGFSTLFTRPAYQDPAISAYPDCVGIFHPGLFNRNGRAVPDVTLHHSLWNGQIYYDSWGPLPVTVGGEEHSAGFLEQWSPC</sequence>
<name>A0A5C3Q330_9AGAR</name>
<gene>
    <name evidence="1" type="ORF">BDV98DRAFT_608844</name>
</gene>
<reference evidence="1 2" key="1">
    <citation type="journal article" date="2019" name="Nat. Ecol. Evol.">
        <title>Megaphylogeny resolves global patterns of mushroom evolution.</title>
        <authorList>
            <person name="Varga T."/>
            <person name="Krizsan K."/>
            <person name="Foldi C."/>
            <person name="Dima B."/>
            <person name="Sanchez-Garcia M."/>
            <person name="Sanchez-Ramirez S."/>
            <person name="Szollosi G.J."/>
            <person name="Szarkandi J.G."/>
            <person name="Papp V."/>
            <person name="Albert L."/>
            <person name="Andreopoulos W."/>
            <person name="Angelini C."/>
            <person name="Antonin V."/>
            <person name="Barry K.W."/>
            <person name="Bougher N.L."/>
            <person name="Buchanan P."/>
            <person name="Buyck B."/>
            <person name="Bense V."/>
            <person name="Catcheside P."/>
            <person name="Chovatia M."/>
            <person name="Cooper J."/>
            <person name="Damon W."/>
            <person name="Desjardin D."/>
            <person name="Finy P."/>
            <person name="Geml J."/>
            <person name="Haridas S."/>
            <person name="Hughes K."/>
            <person name="Justo A."/>
            <person name="Karasinski D."/>
            <person name="Kautmanova I."/>
            <person name="Kiss B."/>
            <person name="Kocsube S."/>
            <person name="Kotiranta H."/>
            <person name="LaButti K.M."/>
            <person name="Lechner B.E."/>
            <person name="Liimatainen K."/>
            <person name="Lipzen A."/>
            <person name="Lukacs Z."/>
            <person name="Mihaltcheva S."/>
            <person name="Morgado L.N."/>
            <person name="Niskanen T."/>
            <person name="Noordeloos M.E."/>
            <person name="Ohm R.A."/>
            <person name="Ortiz-Santana B."/>
            <person name="Ovrebo C."/>
            <person name="Racz N."/>
            <person name="Riley R."/>
            <person name="Savchenko A."/>
            <person name="Shiryaev A."/>
            <person name="Soop K."/>
            <person name="Spirin V."/>
            <person name="Szebenyi C."/>
            <person name="Tomsovsky M."/>
            <person name="Tulloss R.E."/>
            <person name="Uehling J."/>
            <person name="Grigoriev I.V."/>
            <person name="Vagvolgyi C."/>
            <person name="Papp T."/>
            <person name="Martin F.M."/>
            <person name="Miettinen O."/>
            <person name="Hibbett D.S."/>
            <person name="Nagy L.G."/>
        </authorList>
    </citation>
    <scope>NUCLEOTIDE SEQUENCE [LARGE SCALE GENOMIC DNA]</scope>
    <source>
        <strain evidence="1 2">CBS 309.79</strain>
    </source>
</reference>
<protein>
    <submittedName>
        <fullName evidence="1">Uncharacterized protein</fullName>
    </submittedName>
</protein>
<dbReference type="GO" id="GO:0004252">
    <property type="term" value="F:serine-type endopeptidase activity"/>
    <property type="evidence" value="ECO:0007669"/>
    <property type="project" value="InterPro"/>
</dbReference>
<dbReference type="InterPro" id="IPR050819">
    <property type="entry name" value="Tripeptidyl-peptidase_I"/>
</dbReference>
<dbReference type="Proteomes" id="UP000305067">
    <property type="component" value="Unassembled WGS sequence"/>
</dbReference>
<dbReference type="PANTHER" id="PTHR14218">
    <property type="entry name" value="PROTEASE S8 TRIPEPTIDYL PEPTIDASE I CLN2"/>
    <property type="match status" value="1"/>
</dbReference>
<organism evidence="1 2">
    <name type="scientific">Pterulicium gracile</name>
    <dbReference type="NCBI Taxonomy" id="1884261"/>
    <lineage>
        <taxon>Eukaryota</taxon>
        <taxon>Fungi</taxon>
        <taxon>Dikarya</taxon>
        <taxon>Basidiomycota</taxon>
        <taxon>Agaricomycotina</taxon>
        <taxon>Agaricomycetes</taxon>
        <taxon>Agaricomycetidae</taxon>
        <taxon>Agaricales</taxon>
        <taxon>Pleurotineae</taxon>
        <taxon>Pterulaceae</taxon>
        <taxon>Pterulicium</taxon>
    </lineage>
</organism>
<dbReference type="EMBL" id="ML178880">
    <property type="protein sequence ID" value="TFK95567.1"/>
    <property type="molecule type" value="Genomic_DNA"/>
</dbReference>
<dbReference type="Gene3D" id="3.40.50.200">
    <property type="entry name" value="Peptidase S8/S53 domain"/>
    <property type="match status" value="1"/>
</dbReference>
<keyword evidence="2" id="KW-1185">Reference proteome</keyword>